<accession>H0EMC3</accession>
<dbReference type="HOGENOM" id="CLU_1161235_0_0_1"/>
<protein>
    <recommendedName>
        <fullName evidence="3">Protein kinase domain-containing protein</fullName>
    </recommendedName>
</protein>
<sequence length="239" mass="27465">MASYEEMIQAAKNSCPELGELPPGWSFDFATKEDNRIFFIRDGKKDANTFNHPSRGPLPKNWVLKLVKFDDGIWKTIYYNRETREKSRQDIRNRETPKADKSKDLWGASSSVVVKSQADFENFQREPVLTYDVENRFKLVHAIDAGDGTLGQFNGGVFVVKLAEVPDMAKTEIKFYHAAFIDEKSLRPSASLYIEFCDRGSLRDLLEQYSKRRNDREPPTIPEAFIWHVFIGLMDVATA</sequence>
<dbReference type="OrthoDB" id="310217at2759"/>
<name>H0EMC3_GLAL7</name>
<comment type="caution">
    <text evidence="1">The sequence shown here is derived from an EMBL/GenBank/DDBJ whole genome shotgun (WGS) entry which is preliminary data.</text>
</comment>
<reference evidence="1 2" key="1">
    <citation type="journal article" date="2012" name="Eukaryot. Cell">
        <title>Genome sequence of the fungus Glarea lozoyensis: the first genome sequence of a species from the Helotiaceae family.</title>
        <authorList>
            <person name="Youssar L."/>
            <person name="Gruening B.A."/>
            <person name="Erxleben A."/>
            <person name="Guenther S."/>
            <person name="Huettel W."/>
        </authorList>
    </citation>
    <scope>NUCLEOTIDE SEQUENCE [LARGE SCALE GENOMIC DNA]</scope>
    <source>
        <strain evidence="2">ATCC 74030 / MF5533</strain>
    </source>
</reference>
<dbReference type="EMBL" id="AGUE01000089">
    <property type="protein sequence ID" value="EHL00263.1"/>
    <property type="molecule type" value="Genomic_DNA"/>
</dbReference>
<proteinExistence type="predicted"/>
<dbReference type="InParanoid" id="H0EMC3"/>
<evidence type="ECO:0000313" key="1">
    <source>
        <dbReference type="EMBL" id="EHL00263.1"/>
    </source>
</evidence>
<evidence type="ECO:0008006" key="3">
    <source>
        <dbReference type="Google" id="ProtNLM"/>
    </source>
</evidence>
<keyword evidence="2" id="KW-1185">Reference proteome</keyword>
<dbReference type="AlphaFoldDB" id="H0EMC3"/>
<dbReference type="Proteomes" id="UP000005446">
    <property type="component" value="Unassembled WGS sequence"/>
</dbReference>
<gene>
    <name evidence="1" type="ORF">M7I_3754</name>
</gene>
<evidence type="ECO:0000313" key="2">
    <source>
        <dbReference type="Proteomes" id="UP000005446"/>
    </source>
</evidence>
<organism evidence="1 2">
    <name type="scientific">Glarea lozoyensis (strain ATCC 74030 / MF5533)</name>
    <dbReference type="NCBI Taxonomy" id="1104152"/>
    <lineage>
        <taxon>Eukaryota</taxon>
        <taxon>Fungi</taxon>
        <taxon>Dikarya</taxon>
        <taxon>Ascomycota</taxon>
        <taxon>Pezizomycotina</taxon>
        <taxon>Leotiomycetes</taxon>
        <taxon>Helotiales</taxon>
        <taxon>Helotiaceae</taxon>
        <taxon>Glarea</taxon>
    </lineage>
</organism>